<sequence length="143" mass="15904">MREMVLTIGSTLKDSVLCQVRKGQAYGLMIDDVTDISVLEQLAMFDSKPKGTKTKFLGVQNLLKSIQPPLQGIVSVDQLLGFCSDGASVVTGKRNRAAAKLKELNITCCGNNKETEYIKEVERWLIQTWKFFDNSPKRLFGAS</sequence>
<keyword evidence="2" id="KW-1185">Reference proteome</keyword>
<organism evidence="1 2">
    <name type="scientific">Acropora cervicornis</name>
    <name type="common">Staghorn coral</name>
    <dbReference type="NCBI Taxonomy" id="6130"/>
    <lineage>
        <taxon>Eukaryota</taxon>
        <taxon>Metazoa</taxon>
        <taxon>Cnidaria</taxon>
        <taxon>Anthozoa</taxon>
        <taxon>Hexacorallia</taxon>
        <taxon>Scleractinia</taxon>
        <taxon>Astrocoeniina</taxon>
        <taxon>Acroporidae</taxon>
        <taxon>Acropora</taxon>
    </lineage>
</organism>
<dbReference type="AlphaFoldDB" id="A0AAD9QIV6"/>
<proteinExistence type="predicted"/>
<name>A0AAD9QIV6_ACRCE</name>
<dbReference type="EMBL" id="JARQWQ010000031">
    <property type="protein sequence ID" value="KAK2561726.1"/>
    <property type="molecule type" value="Genomic_DNA"/>
</dbReference>
<gene>
    <name evidence="1" type="ORF">P5673_015099</name>
</gene>
<dbReference type="Proteomes" id="UP001249851">
    <property type="component" value="Unassembled WGS sequence"/>
</dbReference>
<accession>A0AAD9QIV6</accession>
<dbReference type="PANTHER" id="PTHR46880:SF5">
    <property type="entry name" value="DUF4371 DOMAIN-CONTAINING PROTEIN"/>
    <property type="match status" value="1"/>
</dbReference>
<reference evidence="1" key="1">
    <citation type="journal article" date="2023" name="G3 (Bethesda)">
        <title>Whole genome assembly and annotation of the endangered Caribbean coral Acropora cervicornis.</title>
        <authorList>
            <person name="Selwyn J.D."/>
            <person name="Vollmer S.V."/>
        </authorList>
    </citation>
    <scope>NUCLEOTIDE SEQUENCE</scope>
    <source>
        <strain evidence="1">K2</strain>
    </source>
</reference>
<evidence type="ECO:0000313" key="1">
    <source>
        <dbReference type="EMBL" id="KAK2561726.1"/>
    </source>
</evidence>
<comment type="caution">
    <text evidence="1">The sequence shown here is derived from an EMBL/GenBank/DDBJ whole genome shotgun (WGS) entry which is preliminary data.</text>
</comment>
<evidence type="ECO:0000313" key="2">
    <source>
        <dbReference type="Proteomes" id="UP001249851"/>
    </source>
</evidence>
<protein>
    <submittedName>
        <fullName evidence="1">Uncharacterized protein</fullName>
    </submittedName>
</protein>
<reference evidence="1" key="2">
    <citation type="journal article" date="2023" name="Science">
        <title>Genomic signatures of disease resistance in endangered staghorn corals.</title>
        <authorList>
            <person name="Vollmer S.V."/>
            <person name="Selwyn J.D."/>
            <person name="Despard B.A."/>
            <person name="Roesel C.L."/>
        </authorList>
    </citation>
    <scope>NUCLEOTIDE SEQUENCE</scope>
    <source>
        <strain evidence="1">K2</strain>
    </source>
</reference>
<dbReference type="PANTHER" id="PTHR46880">
    <property type="entry name" value="RAS-ASSOCIATING DOMAIN-CONTAINING PROTEIN"/>
    <property type="match status" value="1"/>
</dbReference>